<dbReference type="AlphaFoldDB" id="A0A261FCQ1"/>
<dbReference type="InterPro" id="IPR029033">
    <property type="entry name" value="His_PPase_superfam"/>
</dbReference>
<feature type="region of interest" description="Disordered" evidence="2">
    <location>
        <begin position="27"/>
        <end position="52"/>
    </location>
</feature>
<dbReference type="InterPro" id="IPR000086">
    <property type="entry name" value="NUDIX_hydrolase_dom"/>
</dbReference>
<dbReference type="InterPro" id="IPR051325">
    <property type="entry name" value="Nudix_hydrolase_domain"/>
</dbReference>
<feature type="compositionally biased region" description="Low complexity" evidence="2">
    <location>
        <begin position="43"/>
        <end position="52"/>
    </location>
</feature>
<gene>
    <name evidence="4" type="ORF">AEAE_0134</name>
</gene>
<name>A0A261FCQ1_9BIFI</name>
<organism evidence="4 5">
    <name type="scientific">Aeriscardovia aeriphila</name>
    <dbReference type="NCBI Taxonomy" id="218139"/>
    <lineage>
        <taxon>Bacteria</taxon>
        <taxon>Bacillati</taxon>
        <taxon>Actinomycetota</taxon>
        <taxon>Actinomycetes</taxon>
        <taxon>Bifidobacteriales</taxon>
        <taxon>Bifidobacteriaceae</taxon>
        <taxon>Aeriscardovia</taxon>
    </lineage>
</organism>
<dbReference type="EMBL" id="MWWU01000001">
    <property type="protein sequence ID" value="OZG56825.1"/>
    <property type="molecule type" value="Genomic_DNA"/>
</dbReference>
<keyword evidence="5" id="KW-1185">Reference proteome</keyword>
<dbReference type="PROSITE" id="PS00893">
    <property type="entry name" value="NUDIX_BOX"/>
    <property type="match status" value="1"/>
</dbReference>
<dbReference type="PROSITE" id="PS51462">
    <property type="entry name" value="NUDIX"/>
    <property type="match status" value="1"/>
</dbReference>
<dbReference type="InterPro" id="IPR013078">
    <property type="entry name" value="His_Pase_superF_clade-1"/>
</dbReference>
<dbReference type="Pfam" id="PF00293">
    <property type="entry name" value="NUDIX"/>
    <property type="match status" value="1"/>
</dbReference>
<dbReference type="RefSeq" id="WP_094689257.1">
    <property type="nucleotide sequence ID" value="NZ_JACBYZ010000001.1"/>
</dbReference>
<accession>A0A261FCQ1</accession>
<evidence type="ECO:0000256" key="1">
    <source>
        <dbReference type="ARBA" id="ARBA00022801"/>
    </source>
</evidence>
<sequence>MSKKNDKSSHDIVWAAGCVVWRRIQSAPAAQQPHTDQGTAGKPAAATSAASAAAQVAQPQSAAQAATAQPQAAAQVATTQHQAAAQNTTAKPALTARQLAQYGPRPQPDISQLNKRQRVVYAMNDFALDAQDMKALAVSAAQTSDNQKRLRAENYQPDFDVMTDVDGVGMRSHSGLANNPHIPIYSDIQLPRDVEICLIHRRKYDDWGLPKGKSDKNESLAHTAVRETMEETGIPVRLGPLVGCVGYPIDEVKKHGKASRKLASAQTTSSEPLEIARTYRKQVVYWMGEPLSPAAHAQRELALGGPITKDEEADELVWMPLAEAMNRLSYPSDQQIMQNFAYLWELGAGDAGTVLLLRHGTAQSKKHWHYADSQRPLTPVGAAQACGLAPDIAAFAPSRLLTSPARRARQSLLPYSLETGLTLQECNELTPEATAHDSHAGREFLVKVMREAQKAHECVVVETHKPVIVKMMKLLRRSAVSNTSQSLADDGFVESGAGLALTVRTSSSGKPEVIDSFEIFPTLY</sequence>
<dbReference type="InterPro" id="IPR020084">
    <property type="entry name" value="NUDIX_hydrolase_CS"/>
</dbReference>
<dbReference type="Gene3D" id="3.40.50.1240">
    <property type="entry name" value="Phosphoglycerate mutase-like"/>
    <property type="match status" value="1"/>
</dbReference>
<dbReference type="SMART" id="SM00855">
    <property type="entry name" value="PGAM"/>
    <property type="match status" value="1"/>
</dbReference>
<comment type="caution">
    <text evidence="4">The sequence shown here is derived from an EMBL/GenBank/DDBJ whole genome shotgun (WGS) entry which is preliminary data.</text>
</comment>
<dbReference type="GO" id="GO:0004081">
    <property type="term" value="F:bis(5'-nucleosyl)-tetraphosphatase (asymmetrical) activity"/>
    <property type="evidence" value="ECO:0007669"/>
    <property type="project" value="TreeGrafter"/>
</dbReference>
<evidence type="ECO:0000256" key="2">
    <source>
        <dbReference type="SAM" id="MobiDB-lite"/>
    </source>
</evidence>
<feature type="domain" description="Nudix hydrolase" evidence="3">
    <location>
        <begin position="175"/>
        <end position="341"/>
    </location>
</feature>
<dbReference type="PANTHER" id="PTHR21340">
    <property type="entry name" value="DIADENOSINE 5,5-P1,P4-TETRAPHOSPHATE PYROPHOSPHOHYDROLASE MUTT"/>
    <property type="match status" value="1"/>
</dbReference>
<dbReference type="CDD" id="cd03673">
    <property type="entry name" value="NUDIX_Ap6A_hydrolase"/>
    <property type="match status" value="1"/>
</dbReference>
<proteinExistence type="predicted"/>
<dbReference type="GO" id="GO:0006754">
    <property type="term" value="P:ATP biosynthetic process"/>
    <property type="evidence" value="ECO:0007669"/>
    <property type="project" value="TreeGrafter"/>
</dbReference>
<evidence type="ECO:0000313" key="5">
    <source>
        <dbReference type="Proteomes" id="UP000228976"/>
    </source>
</evidence>
<dbReference type="OrthoDB" id="4287477at2"/>
<keyword evidence="1" id="KW-0378">Hydrolase</keyword>
<dbReference type="SUPFAM" id="SSF53254">
    <property type="entry name" value="Phosphoglycerate mutase-like"/>
    <property type="match status" value="1"/>
</dbReference>
<dbReference type="GO" id="GO:0006167">
    <property type="term" value="P:AMP biosynthetic process"/>
    <property type="evidence" value="ECO:0007669"/>
    <property type="project" value="TreeGrafter"/>
</dbReference>
<dbReference type="Pfam" id="PF00300">
    <property type="entry name" value="His_Phos_1"/>
    <property type="match status" value="1"/>
</dbReference>
<dbReference type="Gene3D" id="3.90.79.10">
    <property type="entry name" value="Nucleoside Triphosphate Pyrophosphohydrolase"/>
    <property type="match status" value="1"/>
</dbReference>
<protein>
    <submittedName>
        <fullName evidence="4">DNA mismatch repair protein MutT</fullName>
    </submittedName>
</protein>
<feature type="compositionally biased region" description="Polar residues" evidence="2">
    <location>
        <begin position="28"/>
        <end position="38"/>
    </location>
</feature>
<reference evidence="4 5" key="1">
    <citation type="journal article" date="2017" name="BMC Genomics">
        <title>Comparative genomic and phylogenomic analyses of the Bifidobacteriaceae family.</title>
        <authorList>
            <person name="Lugli G.A."/>
            <person name="Milani C."/>
            <person name="Turroni F."/>
            <person name="Duranti S."/>
            <person name="Mancabelli L."/>
            <person name="Mangifesta M."/>
            <person name="Ferrario C."/>
            <person name="Modesto M."/>
            <person name="Mattarelli P."/>
            <person name="Jiri K."/>
            <person name="van Sinderen D."/>
            <person name="Ventura M."/>
        </authorList>
    </citation>
    <scope>NUCLEOTIDE SEQUENCE [LARGE SCALE GENOMIC DNA]</scope>
    <source>
        <strain evidence="4 5">LMG 21773</strain>
    </source>
</reference>
<dbReference type="Proteomes" id="UP000228976">
    <property type="component" value="Unassembled WGS sequence"/>
</dbReference>
<dbReference type="PANTHER" id="PTHR21340:SF0">
    <property type="entry name" value="BIS(5'-NUCLEOSYL)-TETRAPHOSPHATASE [ASYMMETRICAL]"/>
    <property type="match status" value="1"/>
</dbReference>
<evidence type="ECO:0000313" key="4">
    <source>
        <dbReference type="EMBL" id="OZG56825.1"/>
    </source>
</evidence>
<dbReference type="CDD" id="cd07040">
    <property type="entry name" value="HP"/>
    <property type="match status" value="1"/>
</dbReference>
<dbReference type="InterPro" id="IPR015797">
    <property type="entry name" value="NUDIX_hydrolase-like_dom_sf"/>
</dbReference>
<dbReference type="SUPFAM" id="SSF55811">
    <property type="entry name" value="Nudix"/>
    <property type="match status" value="1"/>
</dbReference>
<evidence type="ECO:0000259" key="3">
    <source>
        <dbReference type="PROSITE" id="PS51462"/>
    </source>
</evidence>